<proteinExistence type="predicted"/>
<gene>
    <name evidence="1" type="ORF">B0H67DRAFT_262903</name>
</gene>
<evidence type="ECO:0000313" key="2">
    <source>
        <dbReference type="Proteomes" id="UP001172102"/>
    </source>
</evidence>
<evidence type="ECO:0000313" key="1">
    <source>
        <dbReference type="EMBL" id="KAK0710641.1"/>
    </source>
</evidence>
<dbReference type="AlphaFoldDB" id="A0AA40A7K2"/>
<dbReference type="Proteomes" id="UP001172102">
    <property type="component" value="Unassembled WGS sequence"/>
</dbReference>
<comment type="caution">
    <text evidence="1">The sequence shown here is derived from an EMBL/GenBank/DDBJ whole genome shotgun (WGS) entry which is preliminary data.</text>
</comment>
<protein>
    <submittedName>
        <fullName evidence="1">Uncharacterized protein</fullName>
    </submittedName>
</protein>
<accession>A0AA40A7K2</accession>
<name>A0AA40A7K2_9PEZI</name>
<dbReference type="EMBL" id="JAUKUA010000005">
    <property type="protein sequence ID" value="KAK0710641.1"/>
    <property type="molecule type" value="Genomic_DNA"/>
</dbReference>
<organism evidence="1 2">
    <name type="scientific">Lasiosphaeris hirsuta</name>
    <dbReference type="NCBI Taxonomy" id="260670"/>
    <lineage>
        <taxon>Eukaryota</taxon>
        <taxon>Fungi</taxon>
        <taxon>Dikarya</taxon>
        <taxon>Ascomycota</taxon>
        <taxon>Pezizomycotina</taxon>
        <taxon>Sordariomycetes</taxon>
        <taxon>Sordariomycetidae</taxon>
        <taxon>Sordariales</taxon>
        <taxon>Lasiosphaeriaceae</taxon>
        <taxon>Lasiosphaeris</taxon>
    </lineage>
</organism>
<reference evidence="1" key="1">
    <citation type="submission" date="2023-06" db="EMBL/GenBank/DDBJ databases">
        <title>Genome-scale phylogeny and comparative genomics of the fungal order Sordariales.</title>
        <authorList>
            <consortium name="Lawrence Berkeley National Laboratory"/>
            <person name="Hensen N."/>
            <person name="Bonometti L."/>
            <person name="Westerberg I."/>
            <person name="Brannstrom I.O."/>
            <person name="Guillou S."/>
            <person name="Cros-Aarteil S."/>
            <person name="Calhoun S."/>
            <person name="Haridas S."/>
            <person name="Kuo A."/>
            <person name="Mondo S."/>
            <person name="Pangilinan J."/>
            <person name="Riley R."/>
            <person name="Labutti K."/>
            <person name="Andreopoulos B."/>
            <person name="Lipzen A."/>
            <person name="Chen C."/>
            <person name="Yanf M."/>
            <person name="Daum C."/>
            <person name="Ng V."/>
            <person name="Clum A."/>
            <person name="Steindorff A."/>
            <person name="Ohm R."/>
            <person name="Martin F."/>
            <person name="Silar P."/>
            <person name="Natvig D."/>
            <person name="Lalanne C."/>
            <person name="Gautier V."/>
            <person name="Ament-Velasquez S.L."/>
            <person name="Kruys A."/>
            <person name="Hutchinson M.I."/>
            <person name="Powell A.J."/>
            <person name="Barry K."/>
            <person name="Miller A.N."/>
            <person name="Grigoriev I.V."/>
            <person name="Debuchy R."/>
            <person name="Gladieux P."/>
            <person name="Thoren M.H."/>
            <person name="Johannesson H."/>
        </authorList>
    </citation>
    <scope>NUCLEOTIDE SEQUENCE</scope>
    <source>
        <strain evidence="1">SMH4607-1</strain>
    </source>
</reference>
<keyword evidence="2" id="KW-1185">Reference proteome</keyword>
<sequence length="272" mass="29081">MGVLEDFLSNGTKAKFQRRTQLHRTSSAQRRKMGDIFWHRFDYPVGDFEWDFSHGTPRHTSSYDGNTMSPPPLNFNEESELGNEIMSPSPGMASSVMETAISASQISTVRQYEYQGREGDGGPSFCRSVWVGQGVLPALTSENSAPVLSSEAHFHSVLDFDTSSVAFPPNLPSDPDVGHSGTEATIDTNLHPTNAISERHLHVTVGHGVHAAAGGPEPWGSSQCENTSNVCGWGNGLTPASLSTSAFGSASLAGTILFSSTLPSGSPKGRKR</sequence>